<organism evidence="1 2">
    <name type="scientific">Racocetra persica</name>
    <dbReference type="NCBI Taxonomy" id="160502"/>
    <lineage>
        <taxon>Eukaryota</taxon>
        <taxon>Fungi</taxon>
        <taxon>Fungi incertae sedis</taxon>
        <taxon>Mucoromycota</taxon>
        <taxon>Glomeromycotina</taxon>
        <taxon>Glomeromycetes</taxon>
        <taxon>Diversisporales</taxon>
        <taxon>Gigasporaceae</taxon>
        <taxon>Racocetra</taxon>
    </lineage>
</organism>
<name>A0ACA9LVR9_9GLOM</name>
<gene>
    <name evidence="1" type="ORF">RPERSI_LOCUS4086</name>
</gene>
<proteinExistence type="predicted"/>
<keyword evidence="2" id="KW-1185">Reference proteome</keyword>
<dbReference type="Proteomes" id="UP000789920">
    <property type="component" value="Unassembled WGS sequence"/>
</dbReference>
<comment type="caution">
    <text evidence="1">The sequence shown here is derived from an EMBL/GenBank/DDBJ whole genome shotgun (WGS) entry which is preliminary data.</text>
</comment>
<dbReference type="EMBL" id="CAJVQC010005435">
    <property type="protein sequence ID" value="CAG8554160.1"/>
    <property type="molecule type" value="Genomic_DNA"/>
</dbReference>
<sequence>AKLIFESLEEQHDFDKLYEVFDNLQDTSDEESECPNTPQQKEYTPHHTSSTPV</sequence>
<evidence type="ECO:0000313" key="1">
    <source>
        <dbReference type="EMBL" id="CAG8554160.1"/>
    </source>
</evidence>
<protein>
    <submittedName>
        <fullName evidence="1">5454_t:CDS:1</fullName>
    </submittedName>
</protein>
<feature type="non-terminal residue" evidence="1">
    <location>
        <position position="1"/>
    </location>
</feature>
<accession>A0ACA9LVR9</accession>
<reference evidence="1" key="1">
    <citation type="submission" date="2021-06" db="EMBL/GenBank/DDBJ databases">
        <authorList>
            <person name="Kallberg Y."/>
            <person name="Tangrot J."/>
            <person name="Rosling A."/>
        </authorList>
    </citation>
    <scope>NUCLEOTIDE SEQUENCE</scope>
    <source>
        <strain evidence="1">MA461A</strain>
    </source>
</reference>
<evidence type="ECO:0000313" key="2">
    <source>
        <dbReference type="Proteomes" id="UP000789920"/>
    </source>
</evidence>